<feature type="compositionally biased region" description="Basic and acidic residues" evidence="1">
    <location>
        <begin position="39"/>
        <end position="49"/>
    </location>
</feature>
<accession>A0A645DL65</accession>
<sequence length="278" mass="29640">MSEVKKEQPVEDAPKAPPRKEAAPKEAPAPAAPAAAVAAERETFTEEPASGEKIDIAVEFFTTVAAGMGAKELTVTPVKVGGATILKVEGPSVGMLIGRRGETMEALSYLVSLAANRGEGEYEKIGLDVAGYRAKREKDLASLAKRVGAKVQKTGRSHMFEPMNPYERRIIHSTISEMQDLVSESTGEGAARRVVVRSTAANAQQDKPRSDRDRSRAPRRGGKGGGHGTGNAERAPRREAPPRPPRPQPKADGAAEAAPRTEGIDDSFDLPLYGKIEL</sequence>
<feature type="compositionally biased region" description="Basic and acidic residues" evidence="1">
    <location>
        <begin position="206"/>
        <end position="216"/>
    </location>
</feature>
<dbReference type="InterPro" id="IPR039247">
    <property type="entry name" value="KhpB"/>
</dbReference>
<evidence type="ECO:0000313" key="3">
    <source>
        <dbReference type="EMBL" id="MPM89991.1"/>
    </source>
</evidence>
<evidence type="ECO:0000256" key="1">
    <source>
        <dbReference type="SAM" id="MobiDB-lite"/>
    </source>
</evidence>
<gene>
    <name evidence="3" type="ORF">SDC9_137107</name>
</gene>
<feature type="compositionally biased region" description="Low complexity" evidence="1">
    <location>
        <begin position="25"/>
        <end position="38"/>
    </location>
</feature>
<dbReference type="InterPro" id="IPR036867">
    <property type="entry name" value="R3H_dom_sf"/>
</dbReference>
<evidence type="ECO:0000259" key="2">
    <source>
        <dbReference type="PROSITE" id="PS51061"/>
    </source>
</evidence>
<dbReference type="Pfam" id="PF01424">
    <property type="entry name" value="R3H"/>
    <property type="match status" value="1"/>
</dbReference>
<dbReference type="InterPro" id="IPR034079">
    <property type="entry name" value="R3H_KhpB"/>
</dbReference>
<dbReference type="InterPro" id="IPR038008">
    <property type="entry name" value="Jag_KH"/>
</dbReference>
<feature type="compositionally biased region" description="Low complexity" evidence="1">
    <location>
        <begin position="192"/>
        <end position="203"/>
    </location>
</feature>
<feature type="region of interest" description="Disordered" evidence="1">
    <location>
        <begin position="181"/>
        <end position="278"/>
    </location>
</feature>
<name>A0A645DL65_9ZZZZ</name>
<dbReference type="PANTHER" id="PTHR35800">
    <property type="entry name" value="PROTEIN JAG"/>
    <property type="match status" value="1"/>
</dbReference>
<organism evidence="3">
    <name type="scientific">bioreactor metagenome</name>
    <dbReference type="NCBI Taxonomy" id="1076179"/>
    <lineage>
        <taxon>unclassified sequences</taxon>
        <taxon>metagenomes</taxon>
        <taxon>ecological metagenomes</taxon>
    </lineage>
</organism>
<dbReference type="Pfam" id="PF13083">
    <property type="entry name" value="KH_KhpA-B"/>
    <property type="match status" value="1"/>
</dbReference>
<dbReference type="SUPFAM" id="SSF82708">
    <property type="entry name" value="R3H domain"/>
    <property type="match status" value="1"/>
</dbReference>
<dbReference type="Gene3D" id="3.30.300.20">
    <property type="match status" value="1"/>
</dbReference>
<comment type="caution">
    <text evidence="3">The sequence shown here is derived from an EMBL/GenBank/DDBJ whole genome shotgun (WGS) entry which is preliminary data.</text>
</comment>
<reference evidence="3" key="1">
    <citation type="submission" date="2019-08" db="EMBL/GenBank/DDBJ databases">
        <authorList>
            <person name="Kucharzyk K."/>
            <person name="Murdoch R.W."/>
            <person name="Higgins S."/>
            <person name="Loffler F."/>
        </authorList>
    </citation>
    <scope>NUCLEOTIDE SEQUENCE</scope>
</reference>
<dbReference type="InterPro" id="IPR001374">
    <property type="entry name" value="R3H_dom"/>
</dbReference>
<dbReference type="CDD" id="cd02414">
    <property type="entry name" value="KH-II_Jag"/>
    <property type="match status" value="1"/>
</dbReference>
<dbReference type="AlphaFoldDB" id="A0A645DL65"/>
<dbReference type="SMART" id="SM00393">
    <property type="entry name" value="R3H"/>
    <property type="match status" value="1"/>
</dbReference>
<feature type="domain" description="R3H" evidence="2">
    <location>
        <begin position="134"/>
        <end position="200"/>
    </location>
</feature>
<dbReference type="EMBL" id="VSSQ01037336">
    <property type="protein sequence ID" value="MPM89991.1"/>
    <property type="molecule type" value="Genomic_DNA"/>
</dbReference>
<dbReference type="PANTHER" id="PTHR35800:SF1">
    <property type="entry name" value="RNA-BINDING PROTEIN KHPB"/>
    <property type="match status" value="1"/>
</dbReference>
<proteinExistence type="predicted"/>
<dbReference type="GO" id="GO:0003723">
    <property type="term" value="F:RNA binding"/>
    <property type="evidence" value="ECO:0007669"/>
    <property type="project" value="InterPro"/>
</dbReference>
<dbReference type="InterPro" id="IPR015946">
    <property type="entry name" value="KH_dom-like_a/b"/>
</dbReference>
<feature type="compositionally biased region" description="Basic and acidic residues" evidence="1">
    <location>
        <begin position="1"/>
        <end position="24"/>
    </location>
</feature>
<dbReference type="CDD" id="cd02644">
    <property type="entry name" value="R3H_jag"/>
    <property type="match status" value="1"/>
</dbReference>
<feature type="region of interest" description="Disordered" evidence="1">
    <location>
        <begin position="1"/>
        <end position="49"/>
    </location>
</feature>
<dbReference type="PROSITE" id="PS51061">
    <property type="entry name" value="R3H"/>
    <property type="match status" value="1"/>
</dbReference>
<dbReference type="Gene3D" id="3.30.1370.50">
    <property type="entry name" value="R3H-like domain"/>
    <property type="match status" value="1"/>
</dbReference>
<protein>
    <recommendedName>
        <fullName evidence="2">R3H domain-containing protein</fullName>
    </recommendedName>
</protein>